<keyword evidence="5" id="KW-1185">Reference proteome</keyword>
<keyword evidence="2" id="KW-0249">Electron transport</keyword>
<dbReference type="InterPro" id="IPR014730">
    <property type="entry name" value="ETF_a/b_N"/>
</dbReference>
<keyword evidence="2" id="KW-0813">Transport</keyword>
<dbReference type="CDD" id="cd01715">
    <property type="entry name" value="ETF_alpha"/>
    <property type="match status" value="1"/>
</dbReference>
<dbReference type="Pfam" id="PF01012">
    <property type="entry name" value="ETF"/>
    <property type="match status" value="1"/>
</dbReference>
<evidence type="ECO:0000259" key="3">
    <source>
        <dbReference type="SMART" id="SM00893"/>
    </source>
</evidence>
<name>A0ABV3PW94_9HYPH</name>
<dbReference type="EMBL" id="JBFNQD010000019">
    <property type="protein sequence ID" value="MEW9309894.1"/>
    <property type="molecule type" value="Genomic_DNA"/>
</dbReference>
<dbReference type="InterPro" id="IPR033947">
    <property type="entry name" value="ETF_alpha_N"/>
</dbReference>
<feature type="non-terminal residue" evidence="4">
    <location>
        <position position="129"/>
    </location>
</feature>
<dbReference type="Proteomes" id="UP001555786">
    <property type="component" value="Unassembled WGS sequence"/>
</dbReference>
<dbReference type="PANTHER" id="PTHR43153">
    <property type="entry name" value="ELECTRON TRANSFER FLAVOPROTEIN ALPHA"/>
    <property type="match status" value="1"/>
</dbReference>
<proteinExistence type="inferred from homology"/>
<sequence>MTTLLIAEIDATGLKDVTNRALTAAKELGGPVHVLVAGANAQAAAEQAAKLQGVEKVLVADAAYEHRLAEPTAALIVSLAGGYDAIVAPSTAAWKNVLPRVAALLDVMQISDIVKVVSSDTFERPIYAG</sequence>
<evidence type="ECO:0000313" key="5">
    <source>
        <dbReference type="Proteomes" id="UP001555786"/>
    </source>
</evidence>
<dbReference type="SUPFAM" id="SSF52402">
    <property type="entry name" value="Adenine nucleotide alpha hydrolases-like"/>
    <property type="match status" value="1"/>
</dbReference>
<organism evidence="4 5">
    <name type="scientific">Labrys neptuniae</name>
    <dbReference type="NCBI Taxonomy" id="376174"/>
    <lineage>
        <taxon>Bacteria</taxon>
        <taxon>Pseudomonadati</taxon>
        <taxon>Pseudomonadota</taxon>
        <taxon>Alphaproteobacteria</taxon>
        <taxon>Hyphomicrobiales</taxon>
        <taxon>Xanthobacteraceae</taxon>
        <taxon>Labrys</taxon>
    </lineage>
</organism>
<dbReference type="InterPro" id="IPR014729">
    <property type="entry name" value="Rossmann-like_a/b/a_fold"/>
</dbReference>
<accession>A0ABV3PW94</accession>
<dbReference type="Gene3D" id="3.40.50.620">
    <property type="entry name" value="HUPs"/>
    <property type="match status" value="1"/>
</dbReference>
<evidence type="ECO:0000256" key="2">
    <source>
        <dbReference type="ARBA" id="ARBA00022982"/>
    </source>
</evidence>
<comment type="similarity">
    <text evidence="1">Belongs to the ETF alpha-subunit/FixB family.</text>
</comment>
<reference evidence="4 5" key="1">
    <citation type="submission" date="2024-07" db="EMBL/GenBank/DDBJ databases">
        <title>Description of Labrys sedimenti sp. nov., isolated from a diclofenac-degrading enrichment culture.</title>
        <authorList>
            <person name="Tancsics A."/>
            <person name="Csepanyi A."/>
        </authorList>
    </citation>
    <scope>NUCLEOTIDE SEQUENCE [LARGE SCALE GENOMIC DNA]</scope>
    <source>
        <strain evidence="4 5">LMG 23578</strain>
    </source>
</reference>
<evidence type="ECO:0000256" key="1">
    <source>
        <dbReference type="ARBA" id="ARBA00005817"/>
    </source>
</evidence>
<feature type="domain" description="Electron transfer flavoprotein alpha/beta-subunit N-terminal" evidence="3">
    <location>
        <begin position="3"/>
        <end position="129"/>
    </location>
</feature>
<protein>
    <submittedName>
        <fullName evidence="4">Electron transfer flavoprotein subunit alpha/FixB family protein</fullName>
    </submittedName>
</protein>
<dbReference type="SMART" id="SM00893">
    <property type="entry name" value="ETF"/>
    <property type="match status" value="1"/>
</dbReference>
<dbReference type="InterPro" id="IPR001308">
    <property type="entry name" value="ETF_a/FixB"/>
</dbReference>
<dbReference type="PANTHER" id="PTHR43153:SF1">
    <property type="entry name" value="ELECTRON TRANSFER FLAVOPROTEIN SUBUNIT ALPHA, MITOCHONDRIAL"/>
    <property type="match status" value="1"/>
</dbReference>
<gene>
    <name evidence="4" type="ORF">ABXS05_30390</name>
</gene>
<comment type="caution">
    <text evidence="4">The sequence shown here is derived from an EMBL/GenBank/DDBJ whole genome shotgun (WGS) entry which is preliminary data.</text>
</comment>
<evidence type="ECO:0000313" key="4">
    <source>
        <dbReference type="EMBL" id="MEW9309894.1"/>
    </source>
</evidence>